<evidence type="ECO:0000313" key="5">
    <source>
        <dbReference type="Proteomes" id="UP000054107"/>
    </source>
</evidence>
<dbReference type="AlphaFoldDB" id="A0A0B7NQA8"/>
<organism evidence="4 5">
    <name type="scientific">Parasitella parasitica</name>
    <dbReference type="NCBI Taxonomy" id="35722"/>
    <lineage>
        <taxon>Eukaryota</taxon>
        <taxon>Fungi</taxon>
        <taxon>Fungi incertae sedis</taxon>
        <taxon>Mucoromycota</taxon>
        <taxon>Mucoromycotina</taxon>
        <taxon>Mucoromycetes</taxon>
        <taxon>Mucorales</taxon>
        <taxon>Mucorineae</taxon>
        <taxon>Mucoraceae</taxon>
        <taxon>Parasitella</taxon>
    </lineage>
</organism>
<dbReference type="GO" id="GO:0016887">
    <property type="term" value="F:ATP hydrolysis activity"/>
    <property type="evidence" value="ECO:0007669"/>
    <property type="project" value="RHEA"/>
</dbReference>
<keyword evidence="5" id="KW-1185">Reference proteome</keyword>
<dbReference type="GO" id="GO:0006281">
    <property type="term" value="P:DNA repair"/>
    <property type="evidence" value="ECO:0007669"/>
    <property type="project" value="UniProtKB-KW"/>
</dbReference>
<evidence type="ECO:0000256" key="1">
    <source>
        <dbReference type="RuleBase" id="RU363044"/>
    </source>
</evidence>
<proteinExistence type="inferred from homology"/>
<dbReference type="InterPro" id="IPR025476">
    <property type="entry name" value="Helitron_helicase-like"/>
</dbReference>
<sequence length="754" mass="85780">MAEIAEEQNRDDATLENVGINGLNEVRMVFRAERLPDRRRYNHPSSSSEISVLIVGGEGSSDNQTTSARDIVVYAKGDGSLTRISELNQHYDPLHYVLLFPEGYPSWNINTRSCTSARQITAMAYYSSRLMQLRADLYRGLEDALNSGDAYNSMLQLGQKRELLHNQAASDRPDLCARIFSMKLKQMLGEITESGIFGRVTGYVYTIEFQKRGLPHAHMLLILHPDDRPVDTDAYDDMISAEIPDIHTHPLAYQTVTRNMIHGPCGLLNPDAPCMLNGECQKKIPKSFQPVTELGTNGYPQYRRRNDGNFVQRNVAGRAGRATVNIDNRWVVPYNLYLCTKFDAHINKGHDRAAVGIEDNNEVKRYLDARYVSAPEACWRIFHVHLHKEYPSHQRLQVHLEDEQLVFYQEHDALANVVSNAADRETTLTAWMKANIMYPEARTVLYPNFPEHFVWNTSSKPSKWTKRKFGNTTGRIYAVSLKQREKFFLRMLLYHVPGTTCFEDIRTVNGQIYATYQEAAEALGLLESDNQWSTCMTEASTFQSASSWRNSYCIIVAFCSPSNPFELFLRFRDAMSDDIMHKLKSDNTINSVLINIRFRSYEHCLLELNEILLGQYDTDRTTFSGFELPETDTRSGHDEHSNLQSLIREHMRFVSLAQSRPDDVDPSRFNDDQRLVYQTVVNAADATEQQQLSNQDGRVFFVDGPGGTGKTFLFNALLFKIRREGGIALAVASSGTSSLLLDDEEHLTLPLQSP</sequence>
<dbReference type="EMBL" id="LN734064">
    <property type="protein sequence ID" value="CEP19617.1"/>
    <property type="molecule type" value="Genomic_DNA"/>
</dbReference>
<feature type="domain" description="DNA helicase Pif1-like DEAD-box helicase" evidence="2">
    <location>
        <begin position="669"/>
        <end position="742"/>
    </location>
</feature>
<dbReference type="SUPFAM" id="SSF52540">
    <property type="entry name" value="P-loop containing nucleoside triphosphate hydrolases"/>
    <property type="match status" value="1"/>
</dbReference>
<comment type="similarity">
    <text evidence="1">Belongs to the helicase family.</text>
</comment>
<dbReference type="GO" id="GO:0043139">
    <property type="term" value="F:5'-3' DNA helicase activity"/>
    <property type="evidence" value="ECO:0007669"/>
    <property type="project" value="UniProtKB-EC"/>
</dbReference>
<keyword evidence="1" id="KW-0347">Helicase</keyword>
<dbReference type="GO" id="GO:0000723">
    <property type="term" value="P:telomere maintenance"/>
    <property type="evidence" value="ECO:0007669"/>
    <property type="project" value="InterPro"/>
</dbReference>
<dbReference type="Pfam" id="PF05970">
    <property type="entry name" value="PIF1"/>
    <property type="match status" value="1"/>
</dbReference>
<dbReference type="Gene3D" id="3.40.50.300">
    <property type="entry name" value="P-loop containing nucleotide triphosphate hydrolases"/>
    <property type="match status" value="1"/>
</dbReference>
<accession>A0A0B7NQA8</accession>
<dbReference type="PANTHER" id="PTHR10492">
    <property type="match status" value="1"/>
</dbReference>
<dbReference type="Proteomes" id="UP000054107">
    <property type="component" value="Unassembled WGS sequence"/>
</dbReference>
<name>A0A0B7NQA8_9FUNG</name>
<gene>
    <name evidence="4" type="primary">PARPA_13933.1 scaffold 47512</name>
</gene>
<dbReference type="Pfam" id="PF14214">
    <property type="entry name" value="Helitron_like_N"/>
    <property type="match status" value="1"/>
</dbReference>
<keyword evidence="1" id="KW-0234">DNA repair</keyword>
<dbReference type="STRING" id="35722.A0A0B7NQA8"/>
<evidence type="ECO:0000259" key="3">
    <source>
        <dbReference type="Pfam" id="PF14214"/>
    </source>
</evidence>
<dbReference type="OrthoDB" id="1075553at2759"/>
<comment type="catalytic activity">
    <reaction evidence="1">
        <text>ATP + H2O = ADP + phosphate + H(+)</text>
        <dbReference type="Rhea" id="RHEA:13065"/>
        <dbReference type="ChEBI" id="CHEBI:15377"/>
        <dbReference type="ChEBI" id="CHEBI:15378"/>
        <dbReference type="ChEBI" id="CHEBI:30616"/>
        <dbReference type="ChEBI" id="CHEBI:43474"/>
        <dbReference type="ChEBI" id="CHEBI:456216"/>
        <dbReference type="EC" id="5.6.2.3"/>
    </reaction>
</comment>
<feature type="domain" description="Helitron helicase-like" evidence="3">
    <location>
        <begin position="161"/>
        <end position="221"/>
    </location>
</feature>
<protein>
    <recommendedName>
        <fullName evidence="1">ATP-dependent DNA helicase</fullName>
        <ecNumber evidence="1">5.6.2.3</ecNumber>
    </recommendedName>
</protein>
<keyword evidence="1" id="KW-0233">DNA recombination</keyword>
<evidence type="ECO:0000313" key="4">
    <source>
        <dbReference type="EMBL" id="CEP19617.1"/>
    </source>
</evidence>
<keyword evidence="1" id="KW-0067">ATP-binding</keyword>
<keyword evidence="1" id="KW-0227">DNA damage</keyword>
<reference evidence="4 5" key="1">
    <citation type="submission" date="2014-09" db="EMBL/GenBank/DDBJ databases">
        <authorList>
            <person name="Ellenberger Sabrina"/>
        </authorList>
    </citation>
    <scope>NUCLEOTIDE SEQUENCE [LARGE SCALE GENOMIC DNA]</scope>
    <source>
        <strain evidence="4 5">CBS 412.66</strain>
    </source>
</reference>
<dbReference type="PANTHER" id="PTHR10492:SF57">
    <property type="entry name" value="ATP-DEPENDENT DNA HELICASE"/>
    <property type="match status" value="1"/>
</dbReference>
<dbReference type="InterPro" id="IPR027417">
    <property type="entry name" value="P-loop_NTPase"/>
</dbReference>
<keyword evidence="1" id="KW-0547">Nucleotide-binding</keyword>
<dbReference type="InterPro" id="IPR010285">
    <property type="entry name" value="DNA_helicase_pif1-like_DEAD"/>
</dbReference>
<evidence type="ECO:0000259" key="2">
    <source>
        <dbReference type="Pfam" id="PF05970"/>
    </source>
</evidence>
<comment type="cofactor">
    <cofactor evidence="1">
        <name>Mg(2+)</name>
        <dbReference type="ChEBI" id="CHEBI:18420"/>
    </cofactor>
</comment>
<keyword evidence="1" id="KW-0378">Hydrolase</keyword>
<dbReference type="GO" id="GO:0005524">
    <property type="term" value="F:ATP binding"/>
    <property type="evidence" value="ECO:0007669"/>
    <property type="project" value="UniProtKB-KW"/>
</dbReference>
<dbReference type="EC" id="5.6.2.3" evidence="1"/>
<dbReference type="GO" id="GO:0006310">
    <property type="term" value="P:DNA recombination"/>
    <property type="evidence" value="ECO:0007669"/>
    <property type="project" value="UniProtKB-KW"/>
</dbReference>